<gene>
    <name evidence="4" type="ORF">IV203_026123</name>
</gene>
<feature type="compositionally biased region" description="Polar residues" evidence="1">
    <location>
        <begin position="112"/>
        <end position="129"/>
    </location>
</feature>
<dbReference type="PANTHER" id="PTHR23025">
    <property type="entry name" value="TRIACYLGLYCEROL LIPASE"/>
    <property type="match status" value="1"/>
</dbReference>
<keyword evidence="2" id="KW-0812">Transmembrane</keyword>
<evidence type="ECO:0000313" key="5">
    <source>
        <dbReference type="Proteomes" id="UP000693970"/>
    </source>
</evidence>
<accession>A0A9K3LJE1</accession>
<name>A0A9K3LJE1_9STRA</name>
<dbReference type="AlphaFoldDB" id="A0A9K3LJE1"/>
<sequence>MRNYISQHGSTSAKSPMSHYSTQAVRLLDQCERKLRKILDEMPHRSQSFTKLSKCLVLIDNLLLAYIRNVMESFDIGSDNKRQKEPETSFQAMNIFEAGKDRRRNSAKAGLQNPQDPAHQSQDSRNPFQDNYSTKTAIDTLLFRLIVSLELLLVRLDDANYVILGHRTEKEIPAVVPLTTSRLAPTTLVVVGLCAGTGFFATVTNHRTRTTFKDRRQWMSLGAKIAGIAFLSLRVMNGMARVWMRDKIVRSTIELTEWSSQWKLIHRKTGFTSLSLLRSTSPNNSMPSNRKISDEQLGLDDKSRTLIEHAMKHGRRTYFWRSTGEIRFLMLKRFMDVYYASVGTAISTKQTSALTLPLVTGAAASFYSLTGVNQEALRTAVNDSSRELIKHAWGMVSLPALKTLMLQASRLLKGVAVADRITIYGVPCIILSKDPVPEMAASLPPTSKRRPSSSAALMPLPTIEEMEIQSQQAEANFGKKSFVGRDRDFRQRDIILHLTGGGFFAHTLASDLPFLMEWSTKTGAVVICPEYALLPENHFPVALNQIMAIYAELASGETGNSLGFQVNRICVTGESAGGNLAAAMCVHLSQIHQNRAERPVAEHLKRSERMPDGLMLSCPALNLTTELSLSRFLGDNDPVLPNSLISAISDAYLPPEKGFNKKDVLASPFFAPDSLLQYFPPTLLFTSSNDPLLDDSVVFNERLCALGVKSEVIASRNVPHAYLGLGTAGFPEAVQVQNHAMNWLSERLHS</sequence>
<keyword evidence="2" id="KW-0472">Membrane</keyword>
<evidence type="ECO:0000313" key="4">
    <source>
        <dbReference type="EMBL" id="KAG7362763.1"/>
    </source>
</evidence>
<reference evidence="4" key="1">
    <citation type="journal article" date="2021" name="Sci. Rep.">
        <title>Diploid genomic architecture of Nitzschia inconspicua, an elite biomass production diatom.</title>
        <authorList>
            <person name="Oliver A."/>
            <person name="Podell S."/>
            <person name="Pinowska A."/>
            <person name="Traller J.C."/>
            <person name="Smith S.R."/>
            <person name="McClure R."/>
            <person name="Beliaev A."/>
            <person name="Bohutskyi P."/>
            <person name="Hill E.A."/>
            <person name="Rabines A."/>
            <person name="Zheng H."/>
            <person name="Allen L.Z."/>
            <person name="Kuo A."/>
            <person name="Grigoriev I.V."/>
            <person name="Allen A.E."/>
            <person name="Hazlebeck D."/>
            <person name="Allen E.E."/>
        </authorList>
    </citation>
    <scope>NUCLEOTIDE SEQUENCE</scope>
    <source>
        <strain evidence="4">Hildebrandi</strain>
    </source>
</reference>
<feature type="transmembrane region" description="Helical" evidence="2">
    <location>
        <begin position="225"/>
        <end position="244"/>
    </location>
</feature>
<dbReference type="GO" id="GO:0005829">
    <property type="term" value="C:cytosol"/>
    <property type="evidence" value="ECO:0007669"/>
    <property type="project" value="TreeGrafter"/>
</dbReference>
<protein>
    <submittedName>
        <fullName evidence="4">Lipase</fullName>
    </submittedName>
</protein>
<dbReference type="EMBL" id="JAGRRH010000010">
    <property type="protein sequence ID" value="KAG7362763.1"/>
    <property type="molecule type" value="Genomic_DNA"/>
</dbReference>
<proteinExistence type="predicted"/>
<reference evidence="4" key="2">
    <citation type="submission" date="2021-04" db="EMBL/GenBank/DDBJ databases">
        <authorList>
            <person name="Podell S."/>
        </authorList>
    </citation>
    <scope>NUCLEOTIDE SEQUENCE</scope>
    <source>
        <strain evidence="4">Hildebrandi</strain>
    </source>
</reference>
<dbReference type="Proteomes" id="UP000693970">
    <property type="component" value="Unassembled WGS sequence"/>
</dbReference>
<dbReference type="GO" id="GO:0019433">
    <property type="term" value="P:triglyceride catabolic process"/>
    <property type="evidence" value="ECO:0007669"/>
    <property type="project" value="TreeGrafter"/>
</dbReference>
<feature type="transmembrane region" description="Helical" evidence="2">
    <location>
        <begin position="183"/>
        <end position="204"/>
    </location>
</feature>
<dbReference type="GO" id="GO:0004771">
    <property type="term" value="F:sterol ester esterase activity"/>
    <property type="evidence" value="ECO:0007669"/>
    <property type="project" value="TreeGrafter"/>
</dbReference>
<dbReference type="InterPro" id="IPR013094">
    <property type="entry name" value="AB_hydrolase_3"/>
</dbReference>
<feature type="domain" description="Alpha/beta hydrolase fold-3" evidence="3">
    <location>
        <begin position="496"/>
        <end position="723"/>
    </location>
</feature>
<dbReference type="GO" id="GO:0004806">
    <property type="term" value="F:triacylglycerol lipase activity"/>
    <property type="evidence" value="ECO:0007669"/>
    <property type="project" value="TreeGrafter"/>
</dbReference>
<dbReference type="Pfam" id="PF07859">
    <property type="entry name" value="Abhydrolase_3"/>
    <property type="match status" value="1"/>
</dbReference>
<organism evidence="4 5">
    <name type="scientific">Nitzschia inconspicua</name>
    <dbReference type="NCBI Taxonomy" id="303405"/>
    <lineage>
        <taxon>Eukaryota</taxon>
        <taxon>Sar</taxon>
        <taxon>Stramenopiles</taxon>
        <taxon>Ochrophyta</taxon>
        <taxon>Bacillariophyta</taxon>
        <taxon>Bacillariophyceae</taxon>
        <taxon>Bacillariophycidae</taxon>
        <taxon>Bacillariales</taxon>
        <taxon>Bacillariaceae</taxon>
        <taxon>Nitzschia</taxon>
    </lineage>
</organism>
<evidence type="ECO:0000256" key="1">
    <source>
        <dbReference type="SAM" id="MobiDB-lite"/>
    </source>
</evidence>
<dbReference type="OrthoDB" id="408631at2759"/>
<keyword evidence="2" id="KW-1133">Transmembrane helix</keyword>
<comment type="caution">
    <text evidence="4">The sequence shown here is derived from an EMBL/GenBank/DDBJ whole genome shotgun (WGS) entry which is preliminary data.</text>
</comment>
<keyword evidence="5" id="KW-1185">Reference proteome</keyword>
<feature type="region of interest" description="Disordered" evidence="1">
    <location>
        <begin position="103"/>
        <end position="129"/>
    </location>
</feature>
<evidence type="ECO:0000256" key="2">
    <source>
        <dbReference type="SAM" id="Phobius"/>
    </source>
</evidence>
<dbReference type="PANTHER" id="PTHR23025:SF3">
    <property type="entry name" value="HORMONE-SENSITIVE LIPASE"/>
    <property type="match status" value="1"/>
</dbReference>
<evidence type="ECO:0000259" key="3">
    <source>
        <dbReference type="Pfam" id="PF07859"/>
    </source>
</evidence>